<evidence type="ECO:0000313" key="2">
    <source>
        <dbReference type="EMBL" id="OCU00937.1"/>
    </source>
</evidence>
<sequence>MSISISKPRLHSLAIMFYIFFMYFFFMNVLIRGPTLSYVFSFETHKIEISQQSCMLFRLPIISTYIVAGNLTVFRGSK</sequence>
<dbReference type="Proteomes" id="UP000694892">
    <property type="component" value="Chromosome 1L"/>
</dbReference>
<proteinExistence type="predicted"/>
<keyword evidence="1" id="KW-0812">Transmembrane</keyword>
<accession>A0A974I4N3</accession>
<keyword evidence="1" id="KW-1133">Transmembrane helix</keyword>
<reference evidence="3" key="1">
    <citation type="journal article" date="2016" name="Nature">
        <title>Genome evolution in the allotetraploid frog Xenopus laevis.</title>
        <authorList>
            <person name="Session A.M."/>
            <person name="Uno Y."/>
            <person name="Kwon T."/>
            <person name="Chapman J.A."/>
            <person name="Toyoda A."/>
            <person name="Takahashi S."/>
            <person name="Fukui A."/>
            <person name="Hikosaka A."/>
            <person name="Suzuki A."/>
            <person name="Kondo M."/>
            <person name="van Heeringen S.J."/>
            <person name="Quigley I."/>
            <person name="Heinz S."/>
            <person name="Ogino H."/>
            <person name="Ochi H."/>
            <person name="Hellsten U."/>
            <person name="Lyons J.B."/>
            <person name="Simakov O."/>
            <person name="Putnam N."/>
            <person name="Stites J."/>
            <person name="Kuroki Y."/>
            <person name="Tanaka T."/>
            <person name="Michiue T."/>
            <person name="Watanabe M."/>
            <person name="Bogdanovic O."/>
            <person name="Lister R."/>
            <person name="Georgiou G."/>
            <person name="Paranjpe S.S."/>
            <person name="van Kruijsbergen I."/>
            <person name="Shu S."/>
            <person name="Carlson J."/>
            <person name="Kinoshita T."/>
            <person name="Ohta Y."/>
            <person name="Mawaribuchi S."/>
            <person name="Jenkins J."/>
            <person name="Grimwood J."/>
            <person name="Schmutz J."/>
            <person name="Mitros T."/>
            <person name="Mozaffari S.V."/>
            <person name="Suzuki Y."/>
            <person name="Haramoto Y."/>
            <person name="Yamamoto T.S."/>
            <person name="Takagi C."/>
            <person name="Heald R."/>
            <person name="Miller K."/>
            <person name="Haudenschild C."/>
            <person name="Kitzman J."/>
            <person name="Nakayama T."/>
            <person name="Izutsu Y."/>
            <person name="Robert J."/>
            <person name="Fortriede J."/>
            <person name="Burns K."/>
            <person name="Lotay V."/>
            <person name="Karimi K."/>
            <person name="Yasuoka Y."/>
            <person name="Dichmann D.S."/>
            <person name="Flajnik M.F."/>
            <person name="Houston D.W."/>
            <person name="Shendure J."/>
            <person name="DuPasquier L."/>
            <person name="Vize P.D."/>
            <person name="Zorn A.M."/>
            <person name="Ito M."/>
            <person name="Marcotte E.M."/>
            <person name="Wallingford J.B."/>
            <person name="Ito Y."/>
            <person name="Asashima M."/>
            <person name="Ueno N."/>
            <person name="Matsuda Y."/>
            <person name="Veenstra G.J."/>
            <person name="Fujiyama A."/>
            <person name="Harland R.M."/>
            <person name="Taira M."/>
            <person name="Rokhsar D.S."/>
        </authorList>
    </citation>
    <scope>NUCLEOTIDE SEQUENCE [LARGE SCALE GENOMIC DNA]</scope>
    <source>
        <strain evidence="3">J</strain>
    </source>
</reference>
<organism evidence="2 3">
    <name type="scientific">Xenopus laevis</name>
    <name type="common">African clawed frog</name>
    <dbReference type="NCBI Taxonomy" id="8355"/>
    <lineage>
        <taxon>Eukaryota</taxon>
        <taxon>Metazoa</taxon>
        <taxon>Chordata</taxon>
        <taxon>Craniata</taxon>
        <taxon>Vertebrata</taxon>
        <taxon>Euteleostomi</taxon>
        <taxon>Amphibia</taxon>
        <taxon>Batrachia</taxon>
        <taxon>Anura</taxon>
        <taxon>Pipoidea</taxon>
        <taxon>Pipidae</taxon>
        <taxon>Xenopodinae</taxon>
        <taxon>Xenopus</taxon>
        <taxon>Xenopus</taxon>
    </lineage>
</organism>
<name>A0A974I4N3_XENLA</name>
<protein>
    <submittedName>
        <fullName evidence="2">Uncharacterized protein</fullName>
    </submittedName>
</protein>
<gene>
    <name evidence="2" type="ORF">XELAEV_18006716mg</name>
</gene>
<dbReference type="EMBL" id="CM004466">
    <property type="protein sequence ID" value="OCU00937.1"/>
    <property type="molecule type" value="Genomic_DNA"/>
</dbReference>
<evidence type="ECO:0000256" key="1">
    <source>
        <dbReference type="SAM" id="Phobius"/>
    </source>
</evidence>
<evidence type="ECO:0000313" key="3">
    <source>
        <dbReference type="Proteomes" id="UP000694892"/>
    </source>
</evidence>
<keyword evidence="1" id="KW-0472">Membrane</keyword>
<dbReference type="AlphaFoldDB" id="A0A974I4N3"/>
<feature type="transmembrane region" description="Helical" evidence="1">
    <location>
        <begin position="55"/>
        <end position="74"/>
    </location>
</feature>
<feature type="transmembrane region" description="Helical" evidence="1">
    <location>
        <begin position="12"/>
        <end position="31"/>
    </location>
</feature>